<name>A0AA96VIJ5_9EURY</name>
<evidence type="ECO:0000313" key="2">
    <source>
        <dbReference type="Proteomes" id="UP001304970"/>
    </source>
</evidence>
<keyword evidence="2" id="KW-1185">Reference proteome</keyword>
<proteinExistence type="predicted"/>
<evidence type="ECO:0000313" key="1">
    <source>
        <dbReference type="EMBL" id="WNY27122.1"/>
    </source>
</evidence>
<organism evidence="1 2">
    <name type="scientific">Methanolapillus ohkumae</name>
    <dbReference type="NCBI Taxonomy" id="3028298"/>
    <lineage>
        <taxon>Archaea</taxon>
        <taxon>Methanobacteriati</taxon>
        <taxon>Methanobacteriota</taxon>
        <taxon>Stenosarchaea group</taxon>
        <taxon>Methanomicrobia</taxon>
        <taxon>Methanosarcinales</taxon>
        <taxon>Methanosarcinaceae</taxon>
        <taxon>Methanolapillus</taxon>
    </lineage>
</organism>
<dbReference type="Proteomes" id="UP001304970">
    <property type="component" value="Chromosome"/>
</dbReference>
<accession>A0AA96VIJ5</accession>
<dbReference type="EMBL" id="CP131061">
    <property type="protein sequence ID" value="WNY27122.1"/>
    <property type="molecule type" value="Genomic_DNA"/>
</dbReference>
<dbReference type="AlphaFoldDB" id="A0AA96VIJ5"/>
<sequence length="112" mass="12727">MKANGSGHGTISENTEKNDPFNTYFLKKNGGRFYWHSQKMSSITHAVGVIGCKIRTIYSNPRKTFVCNYPIQTSLSILDSKVEVLESSVIIQFKQAFPKIRDALHLEFLGYH</sequence>
<protein>
    <submittedName>
        <fullName evidence="1">Uncharacterized protein</fullName>
    </submittedName>
</protein>
<reference evidence="1 2" key="1">
    <citation type="submission" date="2023-07" db="EMBL/GenBank/DDBJ databases">
        <title>Closed genome sequence of Methanosarcinaceae archaeon Am2.</title>
        <authorList>
            <person name="Poehlein A."/>
            <person name="Protasov E."/>
            <person name="Platt K."/>
            <person name="Reeh H."/>
            <person name="Daniel R."/>
            <person name="Brune A."/>
        </authorList>
    </citation>
    <scope>NUCLEOTIDE SEQUENCE [LARGE SCALE GENOMIC DNA]</scope>
    <source>
        <strain evidence="1 2">Am2</strain>
    </source>
</reference>
<gene>
    <name evidence="1" type="ORF">MsAm2_09130</name>
</gene>